<accession>A0ACC1WTR8</accession>
<keyword evidence="2" id="KW-1185">Reference proteome</keyword>
<gene>
    <name evidence="1" type="ORF">OWV82_022584</name>
</gene>
<dbReference type="EMBL" id="CM051406">
    <property type="protein sequence ID" value="KAJ4702545.1"/>
    <property type="molecule type" value="Genomic_DNA"/>
</dbReference>
<comment type="caution">
    <text evidence="1">The sequence shown here is derived from an EMBL/GenBank/DDBJ whole genome shotgun (WGS) entry which is preliminary data.</text>
</comment>
<proteinExistence type="predicted"/>
<reference evidence="1 2" key="1">
    <citation type="journal article" date="2023" name="Science">
        <title>Complex scaffold remodeling in plant triterpene biosynthesis.</title>
        <authorList>
            <person name="De La Pena R."/>
            <person name="Hodgson H."/>
            <person name="Liu J.C."/>
            <person name="Stephenson M.J."/>
            <person name="Martin A.C."/>
            <person name="Owen C."/>
            <person name="Harkess A."/>
            <person name="Leebens-Mack J."/>
            <person name="Jimenez L.E."/>
            <person name="Osbourn A."/>
            <person name="Sattely E.S."/>
        </authorList>
    </citation>
    <scope>NUCLEOTIDE SEQUENCE [LARGE SCALE GENOMIC DNA]</scope>
    <source>
        <strain evidence="2">cv. JPN11</strain>
        <tissue evidence="1">Leaf</tissue>
    </source>
</reference>
<organism evidence="1 2">
    <name type="scientific">Melia azedarach</name>
    <name type="common">Chinaberry tree</name>
    <dbReference type="NCBI Taxonomy" id="155640"/>
    <lineage>
        <taxon>Eukaryota</taxon>
        <taxon>Viridiplantae</taxon>
        <taxon>Streptophyta</taxon>
        <taxon>Embryophyta</taxon>
        <taxon>Tracheophyta</taxon>
        <taxon>Spermatophyta</taxon>
        <taxon>Magnoliopsida</taxon>
        <taxon>eudicotyledons</taxon>
        <taxon>Gunneridae</taxon>
        <taxon>Pentapetalae</taxon>
        <taxon>rosids</taxon>
        <taxon>malvids</taxon>
        <taxon>Sapindales</taxon>
        <taxon>Meliaceae</taxon>
        <taxon>Melia</taxon>
    </lineage>
</organism>
<protein>
    <submittedName>
        <fullName evidence="1">Protein PHLOEM PROTEIN 2-LIKE A1-like</fullName>
    </submittedName>
</protein>
<sequence>MGLLLPNGSKKEHQRDLREIKQRNQWTEIPVGEFIPSPEKGGELEISCVEARVCIGRKDLSSKIATEVSSS</sequence>
<evidence type="ECO:0000313" key="1">
    <source>
        <dbReference type="EMBL" id="KAJ4702545.1"/>
    </source>
</evidence>
<evidence type="ECO:0000313" key="2">
    <source>
        <dbReference type="Proteomes" id="UP001164539"/>
    </source>
</evidence>
<name>A0ACC1WTR8_MELAZ</name>
<dbReference type="Proteomes" id="UP001164539">
    <property type="component" value="Chromosome 13"/>
</dbReference>